<accession>A0ABU1UUN8</accession>
<evidence type="ECO:0000313" key="1">
    <source>
        <dbReference type="EMBL" id="MDR7088837.1"/>
    </source>
</evidence>
<dbReference type="Proteomes" id="UP001253595">
    <property type="component" value="Unassembled WGS sequence"/>
</dbReference>
<dbReference type="EMBL" id="JAVDVX010000001">
    <property type="protein sequence ID" value="MDR7088837.1"/>
    <property type="molecule type" value="Genomic_DNA"/>
</dbReference>
<gene>
    <name evidence="1" type="ORF">J2X05_000840</name>
</gene>
<protein>
    <submittedName>
        <fullName evidence="1">Uncharacterized protein</fullName>
    </submittedName>
</protein>
<comment type="caution">
    <text evidence="1">The sequence shown here is derived from an EMBL/GenBank/DDBJ whole genome shotgun (WGS) entry which is preliminary data.</text>
</comment>
<evidence type="ECO:0000313" key="2">
    <source>
        <dbReference type="Proteomes" id="UP001253595"/>
    </source>
</evidence>
<proteinExistence type="predicted"/>
<sequence length="158" mass="18376">MAKDVEVYDFDTKKVYLVAQEKLGAEMIHINLEGKIYWANSNQLTQNTYQHPPFEGELRQKISNIQKELESVNSQTYAEWEDGFRRDQNPKNEVAIWEHIVSVYRKFSKNYPDVAAKKEIYKIAVLCSYSEESAVLTQANVKVISSQVAQEIIAEYYK</sequence>
<organism evidence="1 2">
    <name type="scientific">Cellvibrio fibrivorans</name>
    <dbReference type="NCBI Taxonomy" id="126350"/>
    <lineage>
        <taxon>Bacteria</taxon>
        <taxon>Pseudomonadati</taxon>
        <taxon>Pseudomonadota</taxon>
        <taxon>Gammaproteobacteria</taxon>
        <taxon>Cellvibrionales</taxon>
        <taxon>Cellvibrionaceae</taxon>
        <taxon>Cellvibrio</taxon>
    </lineage>
</organism>
<reference evidence="1 2" key="1">
    <citation type="submission" date="2023-07" db="EMBL/GenBank/DDBJ databases">
        <title>Sorghum-associated microbial communities from plants grown in Nebraska, USA.</title>
        <authorList>
            <person name="Schachtman D."/>
        </authorList>
    </citation>
    <scope>NUCLEOTIDE SEQUENCE [LARGE SCALE GENOMIC DNA]</scope>
    <source>
        <strain evidence="1 2">BE190</strain>
    </source>
</reference>
<name>A0ABU1UUN8_9GAMM</name>
<keyword evidence="2" id="KW-1185">Reference proteome</keyword>
<dbReference type="RefSeq" id="WP_310069014.1">
    <property type="nucleotide sequence ID" value="NZ_JAVDVX010000001.1"/>
</dbReference>